<sequence>MENTFNERGVMITRNTLSAGGQVFSLREIEDVRVVETRKNKVFPLAISIIGVALAAAGAPIYRSGAALALGVMLVVVGALAWLWQDVIHRLVVKTANGEREAVSSPDLEFLARVEQAVRGALANASAASAQRSPSSRKNESP</sequence>
<dbReference type="Pfam" id="PF19744">
    <property type="entry name" value="DUF6232"/>
    <property type="match status" value="1"/>
</dbReference>
<evidence type="ECO:0008006" key="4">
    <source>
        <dbReference type="Google" id="ProtNLM"/>
    </source>
</evidence>
<dbReference type="InterPro" id="IPR045629">
    <property type="entry name" value="DUF6232"/>
</dbReference>
<organism evidence="2 3">
    <name type="scientific">Trinickia symbiotica</name>
    <dbReference type="NCBI Taxonomy" id="863227"/>
    <lineage>
        <taxon>Bacteria</taxon>
        <taxon>Pseudomonadati</taxon>
        <taxon>Pseudomonadota</taxon>
        <taxon>Betaproteobacteria</taxon>
        <taxon>Burkholderiales</taxon>
        <taxon>Burkholderiaceae</taxon>
        <taxon>Trinickia</taxon>
    </lineage>
</organism>
<keyword evidence="1" id="KW-0812">Transmembrane</keyword>
<name>A0A2N7XB21_9BURK</name>
<keyword evidence="1" id="KW-1133">Transmembrane helix</keyword>
<dbReference type="AlphaFoldDB" id="A0A2N7XB21"/>
<dbReference type="RefSeq" id="WP_018439268.1">
    <property type="nucleotide sequence ID" value="NZ_KB890165.1"/>
</dbReference>
<keyword evidence="3" id="KW-1185">Reference proteome</keyword>
<feature type="transmembrane region" description="Helical" evidence="1">
    <location>
        <begin position="67"/>
        <end position="84"/>
    </location>
</feature>
<gene>
    <name evidence="2" type="ORF">C0Z20_02535</name>
</gene>
<feature type="transmembrane region" description="Helical" evidence="1">
    <location>
        <begin position="42"/>
        <end position="61"/>
    </location>
</feature>
<protein>
    <recommendedName>
        <fullName evidence="4">QacE</fullName>
    </recommendedName>
</protein>
<evidence type="ECO:0000313" key="2">
    <source>
        <dbReference type="EMBL" id="PMS38742.1"/>
    </source>
</evidence>
<dbReference type="OrthoDB" id="9035576at2"/>
<evidence type="ECO:0000313" key="3">
    <source>
        <dbReference type="Proteomes" id="UP000235777"/>
    </source>
</evidence>
<keyword evidence="1" id="KW-0472">Membrane</keyword>
<proteinExistence type="predicted"/>
<evidence type="ECO:0000256" key="1">
    <source>
        <dbReference type="SAM" id="Phobius"/>
    </source>
</evidence>
<dbReference type="EMBL" id="PNYC01000001">
    <property type="protein sequence ID" value="PMS38742.1"/>
    <property type="molecule type" value="Genomic_DNA"/>
</dbReference>
<comment type="caution">
    <text evidence="2">The sequence shown here is derived from an EMBL/GenBank/DDBJ whole genome shotgun (WGS) entry which is preliminary data.</text>
</comment>
<reference evidence="2 3" key="1">
    <citation type="submission" date="2018-01" db="EMBL/GenBank/DDBJ databases">
        <title>Whole genome analyses suggest that Burkholderia sensu lato contains two further novel genera in the rhizoxinica-symbiotica group Mycetohabitans gen. nov., and Trinickia gen. nov.: implications for the evolution of diazotrophy and nodulation in the Burkholderiaceae.</title>
        <authorList>
            <person name="Estrada-de los Santos P."/>
            <person name="Palmer M."/>
            <person name="Chavez-Ramirez B."/>
            <person name="Beukes C."/>
            <person name="Steenkamp E.T."/>
            <person name="Hirsch A.M."/>
            <person name="Manyaka P."/>
            <person name="Maluk M."/>
            <person name="Lafos M."/>
            <person name="Crook M."/>
            <person name="Gross E."/>
            <person name="Simon M.F."/>
            <person name="Bueno dos Reis Junior F."/>
            <person name="Poole P.S."/>
            <person name="Venter S.N."/>
            <person name="James E.K."/>
        </authorList>
    </citation>
    <scope>NUCLEOTIDE SEQUENCE [LARGE SCALE GENOMIC DNA]</scope>
    <source>
        <strain evidence="2 3">JPY 581</strain>
    </source>
</reference>
<dbReference type="Proteomes" id="UP000235777">
    <property type="component" value="Unassembled WGS sequence"/>
</dbReference>
<accession>A0A2N7XB21</accession>